<evidence type="ECO:0000256" key="2">
    <source>
        <dbReference type="ARBA" id="ARBA00005204"/>
    </source>
</evidence>
<dbReference type="SUPFAM" id="SSF101386">
    <property type="entry name" value="all-alpha NTP pyrophosphatases"/>
    <property type="match status" value="1"/>
</dbReference>
<dbReference type="Gene3D" id="1.10.287.1080">
    <property type="entry name" value="MazG-like"/>
    <property type="match status" value="1"/>
</dbReference>
<dbReference type="PANTHER" id="PTHR42945">
    <property type="entry name" value="HISTIDINE BIOSYNTHESIS BIFUNCTIONAL PROTEIN"/>
    <property type="match status" value="1"/>
</dbReference>
<accession>A0ABV2LRP2</accession>
<dbReference type="EMBL" id="JBEPMO010000003">
    <property type="protein sequence ID" value="MET3731243.1"/>
    <property type="molecule type" value="Genomic_DNA"/>
</dbReference>
<comment type="catalytic activity">
    <reaction evidence="1">
        <text>1-(5-phospho-beta-D-ribosyl)-ATP + H2O = 1-(5-phospho-beta-D-ribosyl)-5'-AMP + diphosphate + H(+)</text>
        <dbReference type="Rhea" id="RHEA:22828"/>
        <dbReference type="ChEBI" id="CHEBI:15377"/>
        <dbReference type="ChEBI" id="CHEBI:15378"/>
        <dbReference type="ChEBI" id="CHEBI:33019"/>
        <dbReference type="ChEBI" id="CHEBI:59457"/>
        <dbReference type="ChEBI" id="CHEBI:73183"/>
        <dbReference type="EC" id="3.6.1.31"/>
    </reaction>
</comment>
<proteinExistence type="predicted"/>
<dbReference type="GO" id="GO:0004636">
    <property type="term" value="F:phosphoribosyl-ATP diphosphatase activity"/>
    <property type="evidence" value="ECO:0007669"/>
    <property type="project" value="UniProtKB-EC"/>
</dbReference>
<keyword evidence="5" id="KW-0547">Nucleotide-binding</keyword>
<keyword evidence="7" id="KW-0067">ATP-binding</keyword>
<keyword evidence="10" id="KW-1185">Reference proteome</keyword>
<sequence>MDKEIFYNLNFHKDEFKFFGIFTSQKNLMETPKNPEKLKEFPFLKKLEEKIEMGKRPDAPENKIKRYYQKGSSQIAKKMGEESVEMVIASEQGSDENFLEEAADVFFYYLMSLHARGFTLRDVLKILKRRHNKNKKQS</sequence>
<evidence type="ECO:0000313" key="10">
    <source>
        <dbReference type="Proteomes" id="UP001549146"/>
    </source>
</evidence>
<evidence type="ECO:0000256" key="1">
    <source>
        <dbReference type="ARBA" id="ARBA00001460"/>
    </source>
</evidence>
<dbReference type="InterPro" id="IPR008179">
    <property type="entry name" value="HisE"/>
</dbReference>
<dbReference type="EC" id="3.6.1.31" evidence="3"/>
<gene>
    <name evidence="9" type="ORF">ABID46_000810</name>
</gene>
<keyword evidence="8" id="KW-0368">Histidine biosynthesis</keyword>
<dbReference type="CDD" id="cd11534">
    <property type="entry name" value="NTP-PPase_HisIE_like"/>
    <property type="match status" value="1"/>
</dbReference>
<dbReference type="NCBIfam" id="TIGR03188">
    <property type="entry name" value="histidine_hisI"/>
    <property type="match status" value="1"/>
</dbReference>
<protein>
    <recommendedName>
        <fullName evidence="3">phosphoribosyl-ATP diphosphatase</fullName>
        <ecNumber evidence="3">3.6.1.31</ecNumber>
    </recommendedName>
</protein>
<keyword evidence="6 9" id="KW-0378">Hydrolase</keyword>
<dbReference type="InterPro" id="IPR021130">
    <property type="entry name" value="PRib-ATP_PPHydrolase-like"/>
</dbReference>
<dbReference type="GO" id="GO:0004635">
    <property type="term" value="F:phosphoribosyl-AMP cyclohydrolase activity"/>
    <property type="evidence" value="ECO:0007669"/>
    <property type="project" value="UniProtKB-EC"/>
</dbReference>
<dbReference type="Pfam" id="PF01503">
    <property type="entry name" value="PRA-PH"/>
    <property type="match status" value="1"/>
</dbReference>
<reference evidence="9 10" key="1">
    <citation type="submission" date="2024-06" db="EMBL/GenBank/DDBJ databases">
        <title>Genomic Encyclopedia of Type Strains, Phase IV (KMG-IV): sequencing the most valuable type-strain genomes for metagenomic binning, comparative biology and taxonomic classification.</title>
        <authorList>
            <person name="Goeker M."/>
        </authorList>
    </citation>
    <scope>NUCLEOTIDE SEQUENCE [LARGE SCALE GENOMIC DNA]</scope>
    <source>
        <strain evidence="9 10">DSM 29388</strain>
    </source>
</reference>
<evidence type="ECO:0000256" key="7">
    <source>
        <dbReference type="ARBA" id="ARBA00022840"/>
    </source>
</evidence>
<dbReference type="RefSeq" id="WP_354507320.1">
    <property type="nucleotide sequence ID" value="NZ_JBEPMO010000003.1"/>
</dbReference>
<evidence type="ECO:0000256" key="8">
    <source>
        <dbReference type="ARBA" id="ARBA00023102"/>
    </source>
</evidence>
<keyword evidence="4" id="KW-0028">Amino-acid biosynthesis</keyword>
<evidence type="ECO:0000256" key="3">
    <source>
        <dbReference type="ARBA" id="ARBA00012414"/>
    </source>
</evidence>
<organism evidence="9 10">
    <name type="scientific">Moheibacter stercoris</name>
    <dbReference type="NCBI Taxonomy" id="1628251"/>
    <lineage>
        <taxon>Bacteria</taxon>
        <taxon>Pseudomonadati</taxon>
        <taxon>Bacteroidota</taxon>
        <taxon>Flavobacteriia</taxon>
        <taxon>Flavobacteriales</taxon>
        <taxon>Weeksellaceae</taxon>
        <taxon>Moheibacter</taxon>
    </lineage>
</organism>
<comment type="caution">
    <text evidence="9">The sequence shown here is derived from an EMBL/GenBank/DDBJ whole genome shotgun (WGS) entry which is preliminary data.</text>
</comment>
<dbReference type="Proteomes" id="UP001549146">
    <property type="component" value="Unassembled WGS sequence"/>
</dbReference>
<evidence type="ECO:0000256" key="6">
    <source>
        <dbReference type="ARBA" id="ARBA00022801"/>
    </source>
</evidence>
<dbReference type="PANTHER" id="PTHR42945:SF1">
    <property type="entry name" value="HISTIDINE BIOSYNTHESIS BIFUNCTIONAL PROTEIN HIS7"/>
    <property type="match status" value="1"/>
</dbReference>
<name>A0ABV2LRP2_9FLAO</name>
<evidence type="ECO:0000256" key="5">
    <source>
        <dbReference type="ARBA" id="ARBA00022741"/>
    </source>
</evidence>
<evidence type="ECO:0000256" key="4">
    <source>
        <dbReference type="ARBA" id="ARBA00022605"/>
    </source>
</evidence>
<evidence type="ECO:0000313" key="9">
    <source>
        <dbReference type="EMBL" id="MET3731243.1"/>
    </source>
</evidence>
<comment type="pathway">
    <text evidence="2">Amino-acid biosynthesis; L-histidine biosynthesis; L-histidine from 5-phospho-alpha-D-ribose 1-diphosphate: step 2/9.</text>
</comment>